<dbReference type="SUPFAM" id="SSF51206">
    <property type="entry name" value="cAMP-binding domain-like"/>
    <property type="match status" value="1"/>
</dbReference>
<accession>A0ABW9JBX1</accession>
<protein>
    <submittedName>
        <fullName evidence="1">Crp/Fnr family transcriptional regulator</fullName>
    </submittedName>
</protein>
<dbReference type="Gene3D" id="2.60.120.10">
    <property type="entry name" value="Jelly Rolls"/>
    <property type="match status" value="1"/>
</dbReference>
<dbReference type="Proteomes" id="UP001517247">
    <property type="component" value="Unassembled WGS sequence"/>
</dbReference>
<gene>
    <name evidence="1" type="ORF">E6A44_014350</name>
</gene>
<dbReference type="InterPro" id="IPR014710">
    <property type="entry name" value="RmlC-like_jellyroll"/>
</dbReference>
<reference evidence="1 2" key="1">
    <citation type="submission" date="2024-12" db="EMBL/GenBank/DDBJ databases">
        <authorList>
            <person name="Hu S."/>
        </authorList>
    </citation>
    <scope>NUCLEOTIDE SEQUENCE [LARGE SCALE GENOMIC DNA]</scope>
    <source>
        <strain evidence="1 2">THG-T11</strain>
    </source>
</reference>
<proteinExistence type="predicted"/>
<dbReference type="InterPro" id="IPR018490">
    <property type="entry name" value="cNMP-bd_dom_sf"/>
</dbReference>
<sequence>MERKLIAQHIQRIAQCDEEDSRQFAELFKPYAIKKWGVMEVGQSHFRSMFFVYSGMLKLSHSTIDTQTKIETRTKTLGIYQPNDVFFFPFGNDPESVRYSLHAMSPSQLFVADYSAIESLIKSSPNMIRHYLSLGEHYVKQTFHHVELLQQATAQERYEKLKRHFGKHFFLIPSEYKASYMGISRKHLSRINNAYLRKKKEVSTGTDQ</sequence>
<name>A0ABW9JBX1_9SPHI</name>
<dbReference type="RefSeq" id="WP_138723848.1">
    <property type="nucleotide sequence ID" value="NZ_SSHJ02000007.1"/>
</dbReference>
<keyword evidence="2" id="KW-1185">Reference proteome</keyword>
<comment type="caution">
    <text evidence="1">The sequence shown here is derived from an EMBL/GenBank/DDBJ whole genome shotgun (WGS) entry which is preliminary data.</text>
</comment>
<dbReference type="EMBL" id="SSHJ02000007">
    <property type="protein sequence ID" value="MFN0256767.1"/>
    <property type="molecule type" value="Genomic_DNA"/>
</dbReference>
<evidence type="ECO:0000313" key="2">
    <source>
        <dbReference type="Proteomes" id="UP001517247"/>
    </source>
</evidence>
<organism evidence="1 2">
    <name type="scientific">Pedobacter ureilyticus</name>
    <dbReference type="NCBI Taxonomy" id="1393051"/>
    <lineage>
        <taxon>Bacteria</taxon>
        <taxon>Pseudomonadati</taxon>
        <taxon>Bacteroidota</taxon>
        <taxon>Sphingobacteriia</taxon>
        <taxon>Sphingobacteriales</taxon>
        <taxon>Sphingobacteriaceae</taxon>
        <taxon>Pedobacter</taxon>
    </lineage>
</organism>
<evidence type="ECO:0000313" key="1">
    <source>
        <dbReference type="EMBL" id="MFN0256767.1"/>
    </source>
</evidence>